<accession>A0A3P9AAQ4</accession>
<keyword evidence="7" id="KW-0325">Glycoprotein</keyword>
<comment type="subcellular location">
    <subcellularLocation>
        <location evidence="1">Secreted</location>
    </subcellularLocation>
</comment>
<feature type="disulfide bond" evidence="8">
    <location>
        <begin position="60"/>
        <end position="75"/>
    </location>
</feature>
<feature type="signal peptide" evidence="9">
    <location>
        <begin position="1"/>
        <end position="17"/>
    </location>
</feature>
<evidence type="ECO:0000256" key="3">
    <source>
        <dbReference type="ARBA" id="ARBA00022703"/>
    </source>
</evidence>
<dbReference type="OrthoDB" id="9990004at2759"/>
<dbReference type="InterPro" id="IPR048522">
    <property type="entry name" value="Death_3_fish"/>
</dbReference>
<evidence type="ECO:0000313" key="12">
    <source>
        <dbReference type="Proteomes" id="UP000265140"/>
    </source>
</evidence>
<evidence type="ECO:0000256" key="2">
    <source>
        <dbReference type="ARBA" id="ARBA00022525"/>
    </source>
</evidence>
<evidence type="ECO:0000313" key="11">
    <source>
        <dbReference type="Ensembl" id="ENSELUP00000038083.1"/>
    </source>
</evidence>
<dbReference type="Gene3D" id="2.10.50.10">
    <property type="entry name" value="Tumor Necrosis Factor Receptor, subunit A, domain 2"/>
    <property type="match status" value="4"/>
</dbReference>
<proteinExistence type="predicted"/>
<evidence type="ECO:0000256" key="1">
    <source>
        <dbReference type="ARBA" id="ARBA00004613"/>
    </source>
</evidence>
<dbReference type="Proteomes" id="UP000265140">
    <property type="component" value="Chromosome 10"/>
</dbReference>
<evidence type="ECO:0000256" key="4">
    <source>
        <dbReference type="ARBA" id="ARBA00022729"/>
    </source>
</evidence>
<dbReference type="PANTHER" id="PTHR23097">
    <property type="entry name" value="TUMOR NECROSIS FACTOR RECEPTOR SUPERFAMILY MEMBER"/>
    <property type="match status" value="1"/>
</dbReference>
<name>A0A3P9AAQ4_ESOLU</name>
<feature type="repeat" description="TNFR-Cys" evidence="8">
    <location>
        <begin position="59"/>
        <end position="99"/>
    </location>
</feature>
<dbReference type="GeneTree" id="ENSGT00940000155167"/>
<reference evidence="11" key="3">
    <citation type="submission" date="2025-08" db="UniProtKB">
        <authorList>
            <consortium name="Ensembl"/>
        </authorList>
    </citation>
    <scope>IDENTIFICATION</scope>
</reference>
<dbReference type="InterPro" id="IPR052459">
    <property type="entry name" value="TNFRSF_decoy_receptor"/>
</dbReference>
<dbReference type="SUPFAM" id="SSF57586">
    <property type="entry name" value="TNF receptor-like"/>
    <property type="match status" value="2"/>
</dbReference>
<dbReference type="PANTHER" id="PTHR23097:SF116">
    <property type="entry name" value="TUMOR NECROSIS FACTOR RECEPTOR SUPERFAMILY MEMBER 6B"/>
    <property type="match status" value="1"/>
</dbReference>
<keyword evidence="6 8" id="KW-1015">Disulfide bond</keyword>
<keyword evidence="5" id="KW-0677">Repeat</keyword>
<reference evidence="11" key="4">
    <citation type="submission" date="2025-09" db="UniProtKB">
        <authorList>
            <consortium name="Ensembl"/>
        </authorList>
    </citation>
    <scope>IDENTIFICATION</scope>
</reference>
<keyword evidence="12" id="KW-1185">Reference proteome</keyword>
<dbReference type="STRING" id="8010.ENSELUP00000038083"/>
<evidence type="ECO:0000259" key="10">
    <source>
        <dbReference type="PROSITE" id="PS50050"/>
    </source>
</evidence>
<dbReference type="KEGG" id="els:105009165"/>
<dbReference type="GO" id="GO:0005576">
    <property type="term" value="C:extracellular region"/>
    <property type="evidence" value="ECO:0007669"/>
    <property type="project" value="UniProtKB-SubCell"/>
</dbReference>
<dbReference type="Pfam" id="PF00020">
    <property type="entry name" value="TNFR_c6"/>
    <property type="match status" value="3"/>
</dbReference>
<reference evidence="12" key="1">
    <citation type="journal article" date="2014" name="PLoS ONE">
        <title>The genome and linkage map of the northern pike (Esox lucius): conserved synteny revealed between the salmonid sister group and the Neoteleostei.</title>
        <authorList>
            <person name="Rondeau E.B."/>
            <person name="Minkley D.R."/>
            <person name="Leong J.S."/>
            <person name="Messmer A.M."/>
            <person name="Jantzen J.R."/>
            <person name="von Schalburg K.R."/>
            <person name="Lemon C."/>
            <person name="Bird N.H."/>
            <person name="Koop B.F."/>
        </authorList>
    </citation>
    <scope>NUCLEOTIDE SEQUENCE</scope>
</reference>
<dbReference type="SMART" id="SM00208">
    <property type="entry name" value="TNFR"/>
    <property type="match status" value="4"/>
</dbReference>
<feature type="domain" description="TNFR-Cys" evidence="10">
    <location>
        <begin position="59"/>
        <end position="99"/>
    </location>
</feature>
<dbReference type="Bgee" id="ENSELUG00000017861">
    <property type="expression patterns" value="Expressed in bone element and 7 other cell types or tissues"/>
</dbReference>
<evidence type="ECO:0000256" key="6">
    <source>
        <dbReference type="ARBA" id="ARBA00023157"/>
    </source>
</evidence>
<keyword evidence="2" id="KW-0964">Secreted</keyword>
<sequence length="298" mass="33405">MTLVFMVMFVSAHASIALHDQTFQKDYPHSGPSLVCDQCPPGTYLRAPCSSSQKSDCAKCPDGSFTELWNSITKCLRCSMCDVNQVVTKECSSSNNCQCECKEGYFFNKKYDACVKHKECMPGYGVNVTGTPHRDTQCALCQPGFYSDGFSAKDLCVAHRKCEDDGFRVVLKGREWHDTLCASCQDLKTRDGAEYLHEILPTFFIKLQQTMGIKKMRRFGMKLSQLGGKTTARETIMKLSKSGLNDFINSWVQKAGNDQVRKLPEILGKIGSPQEGEKLQCKLEYIEQQSKLCDGLNE</sequence>
<dbReference type="Pfam" id="PF21733">
    <property type="entry name" value="Death_3"/>
    <property type="match status" value="1"/>
</dbReference>
<keyword evidence="4 9" id="KW-0732">Signal</keyword>
<dbReference type="AlphaFoldDB" id="A0A3P9AAQ4"/>
<evidence type="ECO:0000256" key="5">
    <source>
        <dbReference type="ARBA" id="ARBA00022737"/>
    </source>
</evidence>
<dbReference type="PROSITE" id="PS50050">
    <property type="entry name" value="TNFR_NGFR_2"/>
    <property type="match status" value="1"/>
</dbReference>
<feature type="chain" id="PRO_5018272085" description="TNFR-Cys domain-containing protein" evidence="9">
    <location>
        <begin position="18"/>
        <end position="298"/>
    </location>
</feature>
<evidence type="ECO:0000256" key="7">
    <source>
        <dbReference type="ARBA" id="ARBA00023180"/>
    </source>
</evidence>
<feature type="disulfide bond" evidence="8">
    <location>
        <begin position="78"/>
        <end position="91"/>
    </location>
</feature>
<evidence type="ECO:0000256" key="8">
    <source>
        <dbReference type="PROSITE-ProRule" id="PRU00206"/>
    </source>
</evidence>
<dbReference type="GO" id="GO:0006915">
    <property type="term" value="P:apoptotic process"/>
    <property type="evidence" value="ECO:0007669"/>
    <property type="project" value="UniProtKB-KW"/>
</dbReference>
<dbReference type="InterPro" id="IPR001368">
    <property type="entry name" value="TNFR/NGFR_Cys_rich_reg"/>
</dbReference>
<organism evidence="11 12">
    <name type="scientific">Esox lucius</name>
    <name type="common">Northern pike</name>
    <dbReference type="NCBI Taxonomy" id="8010"/>
    <lineage>
        <taxon>Eukaryota</taxon>
        <taxon>Metazoa</taxon>
        <taxon>Chordata</taxon>
        <taxon>Craniata</taxon>
        <taxon>Vertebrata</taxon>
        <taxon>Euteleostomi</taxon>
        <taxon>Actinopterygii</taxon>
        <taxon>Neopterygii</taxon>
        <taxon>Teleostei</taxon>
        <taxon>Protacanthopterygii</taxon>
        <taxon>Esociformes</taxon>
        <taxon>Esocidae</taxon>
        <taxon>Esox</taxon>
    </lineage>
</organism>
<feature type="disulfide bond" evidence="8">
    <location>
        <begin position="81"/>
        <end position="99"/>
    </location>
</feature>
<evidence type="ECO:0000256" key="9">
    <source>
        <dbReference type="SAM" id="SignalP"/>
    </source>
</evidence>
<protein>
    <recommendedName>
        <fullName evidence="10">TNFR-Cys domain-containing protein</fullName>
    </recommendedName>
</protein>
<gene>
    <name evidence="11" type="primary">TNFRSF11B</name>
</gene>
<dbReference type="Ensembl" id="ENSELUT00000040550.3">
    <property type="protein sequence ID" value="ENSELUP00000038083.1"/>
    <property type="gene ID" value="ENSELUG00000017861.3"/>
</dbReference>
<keyword evidence="3" id="KW-0053">Apoptosis</keyword>
<reference evidence="11" key="2">
    <citation type="submission" date="2020-02" db="EMBL/GenBank/DDBJ databases">
        <title>Esox lucius (northern pike) genome, fEsoLuc1, primary haplotype.</title>
        <authorList>
            <person name="Myers G."/>
            <person name="Karagic N."/>
            <person name="Meyer A."/>
            <person name="Pippel M."/>
            <person name="Reichard M."/>
            <person name="Winkler S."/>
            <person name="Tracey A."/>
            <person name="Sims Y."/>
            <person name="Howe K."/>
            <person name="Rhie A."/>
            <person name="Formenti G."/>
            <person name="Durbin R."/>
            <person name="Fedrigo O."/>
            <person name="Jarvis E.D."/>
        </authorList>
    </citation>
    <scope>NUCLEOTIDE SEQUENCE [LARGE SCALE GENOMIC DNA]</scope>
</reference>